<feature type="transmembrane region" description="Helical" evidence="7">
    <location>
        <begin position="442"/>
        <end position="465"/>
    </location>
</feature>
<comment type="caution">
    <text evidence="10">The sequence shown here is derived from an EMBL/GenBank/DDBJ whole genome shotgun (WGS) entry which is preliminary data.</text>
</comment>
<feature type="domain" description="ComEC/Rec2-related protein" evidence="8">
    <location>
        <begin position="271"/>
        <end position="556"/>
    </location>
</feature>
<dbReference type="EMBL" id="JACHEH010000001">
    <property type="protein sequence ID" value="MBB6166988.1"/>
    <property type="molecule type" value="Genomic_DNA"/>
</dbReference>
<dbReference type="InterPro" id="IPR052159">
    <property type="entry name" value="Competence_DNA_uptake"/>
</dbReference>
<dbReference type="PANTHER" id="PTHR30619:SF1">
    <property type="entry name" value="RECOMBINATION PROTEIN 2"/>
    <property type="match status" value="1"/>
</dbReference>
<gene>
    <name evidence="10" type="ORF">HNQ73_000596</name>
</gene>
<evidence type="ECO:0000256" key="2">
    <source>
        <dbReference type="ARBA" id="ARBA00022475"/>
    </source>
</evidence>
<feature type="transmembrane region" description="Helical" evidence="7">
    <location>
        <begin position="53"/>
        <end position="70"/>
    </location>
</feature>
<evidence type="ECO:0000256" key="1">
    <source>
        <dbReference type="ARBA" id="ARBA00004651"/>
    </source>
</evidence>
<evidence type="ECO:0000256" key="3">
    <source>
        <dbReference type="ARBA" id="ARBA00022692"/>
    </source>
</evidence>
<keyword evidence="4 7" id="KW-1133">Transmembrane helix</keyword>
<feature type="transmembrane region" description="Helical" evidence="7">
    <location>
        <begin position="358"/>
        <end position="376"/>
    </location>
</feature>
<keyword evidence="5 7" id="KW-0472">Membrane</keyword>
<feature type="region of interest" description="Disordered" evidence="6">
    <location>
        <begin position="723"/>
        <end position="760"/>
    </location>
</feature>
<evidence type="ECO:0000256" key="4">
    <source>
        <dbReference type="ARBA" id="ARBA00022989"/>
    </source>
</evidence>
<dbReference type="Pfam" id="PF13567">
    <property type="entry name" value="DUF4131"/>
    <property type="match status" value="1"/>
</dbReference>
<evidence type="ECO:0000313" key="11">
    <source>
        <dbReference type="Proteomes" id="UP000588017"/>
    </source>
</evidence>
<feature type="transmembrane region" description="Helical" evidence="7">
    <location>
        <begin position="559"/>
        <end position="578"/>
    </location>
</feature>
<protein>
    <submittedName>
        <fullName evidence="10">Competence protein ComEC</fullName>
    </submittedName>
</protein>
<evidence type="ECO:0000256" key="6">
    <source>
        <dbReference type="SAM" id="MobiDB-lite"/>
    </source>
</evidence>
<name>A0A841K2L8_9HYPH</name>
<dbReference type="NCBIfam" id="TIGR00360">
    <property type="entry name" value="ComEC_N-term"/>
    <property type="match status" value="1"/>
</dbReference>
<comment type="subcellular location">
    <subcellularLocation>
        <location evidence="1">Cell membrane</location>
        <topology evidence="1">Multi-pass membrane protein</topology>
    </subcellularLocation>
</comment>
<dbReference type="GO" id="GO:0005886">
    <property type="term" value="C:plasma membrane"/>
    <property type="evidence" value="ECO:0007669"/>
    <property type="project" value="UniProtKB-SubCell"/>
</dbReference>
<dbReference type="AlphaFoldDB" id="A0A841K2L8"/>
<keyword evidence="3 7" id="KW-0812">Transmembrane</keyword>
<feature type="transmembrane region" description="Helical" evidence="7">
    <location>
        <begin position="527"/>
        <end position="552"/>
    </location>
</feature>
<dbReference type="RefSeq" id="WP_183332064.1">
    <property type="nucleotide sequence ID" value="NZ_BMHX01000001.1"/>
</dbReference>
<dbReference type="Pfam" id="PF03772">
    <property type="entry name" value="Competence"/>
    <property type="match status" value="1"/>
</dbReference>
<feature type="transmembrane region" description="Helical" evidence="7">
    <location>
        <begin position="100"/>
        <end position="118"/>
    </location>
</feature>
<reference evidence="10 11" key="1">
    <citation type="submission" date="2020-08" db="EMBL/GenBank/DDBJ databases">
        <title>Genomic Encyclopedia of Type Strains, Phase IV (KMG-IV): sequencing the most valuable type-strain genomes for metagenomic binning, comparative biology and taxonomic classification.</title>
        <authorList>
            <person name="Goeker M."/>
        </authorList>
    </citation>
    <scope>NUCLEOTIDE SEQUENCE [LARGE SCALE GENOMIC DNA]</scope>
    <source>
        <strain evidence="10 11">DSM 101465</strain>
    </source>
</reference>
<sequence>MSPEGSRQIRADAAVLDHVAGRSGAGLAAALSRAEFGAFLLRCLDEEATHRRLFPWAAVSFGVGVLLYFAADREPMIWAPVAGLAIAAGLAALVRGYAAFVTAVAAAFLFAGFLAGAVRTARVEAPVLAQAMIAPLTGFVESVEERPQGPRMVLRVETLGALGSAERPARVRVSAREPLRLRAGEFVKATARLMPPPGAAWPGGYDFTRDAFFRGIGAVGSLVGPVEVAAPPREPDWRLALAARLDEARNALTARIAAAAGGQAGAVLAALVTGKRGLITEETNEALRAAGLYHIVSISGLHMALAAGTVFWSGRAILALFPAAALTWPIKKIAAAAAMAGASGYCLFSGADVATQRALVMTLIMLGAILADRPALSMRNLAFAAILCLALEPEAVLGPSFQMSFSAVACLVALAEWQAGRHGGREPPSGPVSRALRQARRWTVALVVTTLVASLATGAYGAYHFQTAMPLSVFGNAVALPFVSFVVMPAAVLGMLLNPFGLDAPMWWLAGQGAAVVLAVSRAMQEWSLSVVAVPAFPAGALILFSLALLVLTICVSPLRWLAAVPAATALAVAAGAARPDIYIDRNGTSVAVRGPEGRLAFLGRAPAFVVEQWLRADGDARRPDDGSLTDGVLCDRDGCTARTVDGRMVALVRRPPAFVEDCARADILVTALSVPPGCAAPLVIDRARLRENGAMAIVLGKDGEDRLIGQLPAGERRAWMPALPSLPRPATAAAHSRPPPVSDGRDEDEETVVSSDAAD</sequence>
<accession>A0A841K2L8</accession>
<keyword evidence="11" id="KW-1185">Reference proteome</keyword>
<dbReference type="Proteomes" id="UP000588017">
    <property type="component" value="Unassembled WGS sequence"/>
</dbReference>
<evidence type="ECO:0000259" key="8">
    <source>
        <dbReference type="Pfam" id="PF03772"/>
    </source>
</evidence>
<dbReference type="InterPro" id="IPR004477">
    <property type="entry name" value="ComEC_N"/>
</dbReference>
<feature type="transmembrane region" description="Helical" evidence="7">
    <location>
        <begin position="292"/>
        <end position="313"/>
    </location>
</feature>
<keyword evidence="2" id="KW-1003">Cell membrane</keyword>
<feature type="transmembrane region" description="Helical" evidence="7">
    <location>
        <begin position="504"/>
        <end position="521"/>
    </location>
</feature>
<dbReference type="InterPro" id="IPR025405">
    <property type="entry name" value="DUF4131"/>
</dbReference>
<feature type="transmembrane region" description="Helical" evidence="7">
    <location>
        <begin position="477"/>
        <end position="497"/>
    </location>
</feature>
<feature type="domain" description="DUF4131" evidence="9">
    <location>
        <begin position="78"/>
        <end position="225"/>
    </location>
</feature>
<evidence type="ECO:0000313" key="10">
    <source>
        <dbReference type="EMBL" id="MBB6166988.1"/>
    </source>
</evidence>
<evidence type="ECO:0000256" key="7">
    <source>
        <dbReference type="SAM" id="Phobius"/>
    </source>
</evidence>
<proteinExistence type="predicted"/>
<dbReference type="PANTHER" id="PTHR30619">
    <property type="entry name" value="DNA INTERNALIZATION/COMPETENCE PROTEIN COMEC/REC2"/>
    <property type="match status" value="1"/>
</dbReference>
<evidence type="ECO:0000259" key="9">
    <source>
        <dbReference type="Pfam" id="PF13567"/>
    </source>
</evidence>
<evidence type="ECO:0000256" key="5">
    <source>
        <dbReference type="ARBA" id="ARBA00023136"/>
    </source>
</evidence>
<organism evidence="10 11">
    <name type="scientific">Chelatococcus composti</name>
    <dbReference type="NCBI Taxonomy" id="1743235"/>
    <lineage>
        <taxon>Bacteria</taxon>
        <taxon>Pseudomonadati</taxon>
        <taxon>Pseudomonadota</taxon>
        <taxon>Alphaproteobacteria</taxon>
        <taxon>Hyphomicrobiales</taxon>
        <taxon>Chelatococcaceae</taxon>
        <taxon>Chelatococcus</taxon>
    </lineage>
</organism>